<keyword evidence="2" id="KW-0175">Coiled coil</keyword>
<accession>A0ABQ5C7A7</accession>
<dbReference type="PROSITE" id="PS50158">
    <property type="entry name" value="ZF_CCHC"/>
    <property type="match status" value="1"/>
</dbReference>
<feature type="coiled-coil region" evidence="2">
    <location>
        <begin position="444"/>
        <end position="478"/>
    </location>
</feature>
<evidence type="ECO:0000259" key="3">
    <source>
        <dbReference type="PROSITE" id="PS50158"/>
    </source>
</evidence>
<evidence type="ECO:0000256" key="2">
    <source>
        <dbReference type="SAM" id="Coils"/>
    </source>
</evidence>
<keyword evidence="1" id="KW-0862">Zinc</keyword>
<dbReference type="Pfam" id="PF00098">
    <property type="entry name" value="zf-CCHC"/>
    <property type="match status" value="1"/>
</dbReference>
<evidence type="ECO:0000256" key="1">
    <source>
        <dbReference type="PROSITE-ProRule" id="PRU00047"/>
    </source>
</evidence>
<sequence>MSTSITYQQSLADAGSKTRPPMLERGSYIPWASRFRRYINLKRENRKWLNKVLNEGPYQFQMFIPSDSTVPKLQTAKDLQGDALLHYDAEIKFVAEPGEALVSVYNRFAQLMNDLERNDMHFPIVTINTKFLNSLQPEWLKYVTQVRLAKCLTVDTFDDLFYYLQQFQKLVNDDVHTNSEDPLASAMLLLARAITQNFSNPTNNRLRTSSNTRNQAIIQGNRGSNALNETGNVQRTLRTSSSGNTSIVQCYNCSEKGHYARNCPKPRVRDSKYFMEQMLLAKQDEAGVILTDEQNDFLFADASRMEEIEELNANICLMARIQPADNTFDVEPSYDSTFISEVQSSFINENKEQMYPTHTKVINSTIGDDQIDSNIIFESPNGNVNSGSIEKDTHVPDLCALEQLARNAYQEAMKQQIFAQKADQRAKHFSQQAKYQFVHDRDIIRDLEKQRDKLDLTVKDYKRKTKELQKTHLILKRQMSENEDRYHDTILDLKEKLKKNVDLILKVGNSLQGMFMLGPKPLSVYYQQLKHGLGYPNPYTLKQAISQCLKLYLAFSLGNSEIHLNVRDTEDTLDDASKSQQKVNEKMNDPIAVANKQNYWTNDYKQINALYKDFVPQKELSAVQKYFPSSFIPSNKNLNATTSIPASMPRIQGASKTSSSAQNVAFVSQSKADTNKVFFYKSGLWCLQYLHSFYFSTNIPEKEVLAGFADEVIYSLFAKQSEDWDLLHEDLEQIDDLDIEEMDI</sequence>
<reference evidence="4" key="1">
    <citation type="journal article" date="2022" name="Int. J. Mol. Sci.">
        <title>Draft Genome of Tanacetum Coccineum: Genomic Comparison of Closely Related Tanacetum-Family Plants.</title>
        <authorList>
            <person name="Yamashiro T."/>
            <person name="Shiraishi A."/>
            <person name="Nakayama K."/>
            <person name="Satake H."/>
        </authorList>
    </citation>
    <scope>NUCLEOTIDE SEQUENCE</scope>
</reference>
<gene>
    <name evidence="4" type="ORF">Tco_0891944</name>
</gene>
<protein>
    <submittedName>
        <fullName evidence="4">Retrovirus-related pol polyprotein from transposon TNT 1-94</fullName>
    </submittedName>
</protein>
<keyword evidence="1" id="KW-0863">Zinc-finger</keyword>
<name>A0ABQ5C7A7_9ASTR</name>
<organism evidence="4 5">
    <name type="scientific">Tanacetum coccineum</name>
    <dbReference type="NCBI Taxonomy" id="301880"/>
    <lineage>
        <taxon>Eukaryota</taxon>
        <taxon>Viridiplantae</taxon>
        <taxon>Streptophyta</taxon>
        <taxon>Embryophyta</taxon>
        <taxon>Tracheophyta</taxon>
        <taxon>Spermatophyta</taxon>
        <taxon>Magnoliopsida</taxon>
        <taxon>eudicotyledons</taxon>
        <taxon>Gunneridae</taxon>
        <taxon>Pentapetalae</taxon>
        <taxon>asterids</taxon>
        <taxon>campanulids</taxon>
        <taxon>Asterales</taxon>
        <taxon>Asteraceae</taxon>
        <taxon>Asteroideae</taxon>
        <taxon>Anthemideae</taxon>
        <taxon>Anthemidinae</taxon>
        <taxon>Tanacetum</taxon>
    </lineage>
</organism>
<dbReference type="InterPro" id="IPR036875">
    <property type="entry name" value="Znf_CCHC_sf"/>
</dbReference>
<dbReference type="InterPro" id="IPR001878">
    <property type="entry name" value="Znf_CCHC"/>
</dbReference>
<dbReference type="EMBL" id="BQNB010013934">
    <property type="protein sequence ID" value="GJT22007.1"/>
    <property type="molecule type" value="Genomic_DNA"/>
</dbReference>
<comment type="caution">
    <text evidence="4">The sequence shown here is derived from an EMBL/GenBank/DDBJ whole genome shotgun (WGS) entry which is preliminary data.</text>
</comment>
<dbReference type="Proteomes" id="UP001151760">
    <property type="component" value="Unassembled WGS sequence"/>
</dbReference>
<evidence type="ECO:0000313" key="4">
    <source>
        <dbReference type="EMBL" id="GJT22007.1"/>
    </source>
</evidence>
<keyword evidence="1" id="KW-0479">Metal-binding</keyword>
<dbReference type="Gene3D" id="4.10.60.10">
    <property type="entry name" value="Zinc finger, CCHC-type"/>
    <property type="match status" value="1"/>
</dbReference>
<reference evidence="4" key="2">
    <citation type="submission" date="2022-01" db="EMBL/GenBank/DDBJ databases">
        <authorList>
            <person name="Yamashiro T."/>
            <person name="Shiraishi A."/>
            <person name="Satake H."/>
            <person name="Nakayama K."/>
        </authorList>
    </citation>
    <scope>NUCLEOTIDE SEQUENCE</scope>
</reference>
<dbReference type="SMART" id="SM00343">
    <property type="entry name" value="ZnF_C2HC"/>
    <property type="match status" value="1"/>
</dbReference>
<dbReference type="SUPFAM" id="SSF57756">
    <property type="entry name" value="Retrovirus zinc finger-like domains"/>
    <property type="match status" value="1"/>
</dbReference>
<keyword evidence="5" id="KW-1185">Reference proteome</keyword>
<evidence type="ECO:0000313" key="5">
    <source>
        <dbReference type="Proteomes" id="UP001151760"/>
    </source>
</evidence>
<feature type="domain" description="CCHC-type" evidence="3">
    <location>
        <begin position="250"/>
        <end position="265"/>
    </location>
</feature>
<proteinExistence type="predicted"/>